<dbReference type="InterPro" id="IPR037150">
    <property type="entry name" value="H-NS_C_dom_sf"/>
</dbReference>
<evidence type="ECO:0000256" key="2">
    <source>
        <dbReference type="ARBA" id="ARBA00010610"/>
    </source>
</evidence>
<comment type="similarity">
    <text evidence="2 5">Belongs to the histone-like protein H-NS family.</text>
</comment>
<dbReference type="Pfam" id="PF00816">
    <property type="entry name" value="Histone_HNS"/>
    <property type="match status" value="1"/>
</dbReference>
<organism evidence="7 8">
    <name type="scientific">Aeromonas enteropelogenes</name>
    <name type="common">Aeromonas trota</name>
    <dbReference type="NCBI Taxonomy" id="29489"/>
    <lineage>
        <taxon>Bacteria</taxon>
        <taxon>Pseudomonadati</taxon>
        <taxon>Pseudomonadota</taxon>
        <taxon>Gammaproteobacteria</taxon>
        <taxon>Aeromonadales</taxon>
        <taxon>Aeromonadaceae</taxon>
        <taxon>Aeromonas</taxon>
    </lineage>
</organism>
<sequence length="135" mass="15336">MNEFLKVLLNIRSLRAAIRELPFEQLLEAKEKFDLVYQERADSVEQERAEQEERQRKLNEFTEMLQQAGIDPRELLATAAAPAATGATKSKRAPRPAKYKYVEDGQEKTWTGQGRMPKAIAAEVALGKDLSEFLI</sequence>
<dbReference type="InterPro" id="IPR001801">
    <property type="entry name" value="Histone_HNS"/>
</dbReference>
<dbReference type="SUPFAM" id="SSF81273">
    <property type="entry name" value="H-NS histone-like proteins"/>
    <property type="match status" value="2"/>
</dbReference>
<keyword evidence="4 5" id="KW-0238">DNA-binding</keyword>
<evidence type="ECO:0000313" key="8">
    <source>
        <dbReference type="Proteomes" id="UP001491613"/>
    </source>
</evidence>
<dbReference type="PANTHER" id="PTHR38097:SF2">
    <property type="entry name" value="DNA-BINDING PROTEIN STPA"/>
    <property type="match status" value="1"/>
</dbReference>
<evidence type="ECO:0000256" key="5">
    <source>
        <dbReference type="PIRNR" id="PIRNR002096"/>
    </source>
</evidence>
<dbReference type="SMART" id="SM00528">
    <property type="entry name" value="HNS"/>
    <property type="match status" value="1"/>
</dbReference>
<dbReference type="RefSeq" id="WP_042028392.1">
    <property type="nucleotide sequence ID" value="NZ_CDCG01000039.1"/>
</dbReference>
<gene>
    <name evidence="7" type="ORF">V1482_05175</name>
</gene>
<proteinExistence type="inferred from homology"/>
<dbReference type="GeneID" id="92811164"/>
<evidence type="ECO:0000256" key="4">
    <source>
        <dbReference type="ARBA" id="ARBA00023125"/>
    </source>
</evidence>
<name>A0ABU9J887_AEREN</name>
<evidence type="ECO:0000259" key="6">
    <source>
        <dbReference type="SMART" id="SM00528"/>
    </source>
</evidence>
<dbReference type="PIRSF" id="PIRSF002096">
    <property type="entry name" value="HnS"/>
    <property type="match status" value="1"/>
</dbReference>
<keyword evidence="3" id="KW-0963">Cytoplasm</keyword>
<evidence type="ECO:0000256" key="1">
    <source>
        <dbReference type="ARBA" id="ARBA00004453"/>
    </source>
</evidence>
<protein>
    <recommendedName>
        <fullName evidence="5">DNA-binding protein</fullName>
    </recommendedName>
</protein>
<evidence type="ECO:0000256" key="3">
    <source>
        <dbReference type="ARBA" id="ARBA00022490"/>
    </source>
</evidence>
<dbReference type="InterPro" id="IPR054180">
    <property type="entry name" value="H-NS-like_N"/>
</dbReference>
<keyword evidence="8" id="KW-1185">Reference proteome</keyword>
<dbReference type="Gene3D" id="4.10.430.10">
    <property type="entry name" value="Histone-like protein H-NS, C-terminal domain"/>
    <property type="match status" value="1"/>
</dbReference>
<accession>A0ABU9J887</accession>
<dbReference type="InterPro" id="IPR027444">
    <property type="entry name" value="H-NS_C_dom"/>
</dbReference>
<dbReference type="PANTHER" id="PTHR38097">
    <property type="match status" value="1"/>
</dbReference>
<comment type="subcellular location">
    <subcellularLocation>
        <location evidence="1">Cytoplasm</location>
        <location evidence="1">Nucleoid</location>
    </subcellularLocation>
</comment>
<reference evidence="7 8" key="1">
    <citation type="submission" date="2024-01" db="EMBL/GenBank/DDBJ databases">
        <title>Horizontal gene transfer in Aeromonas trota.</title>
        <authorList>
            <person name="Otero Olarra J.E."/>
            <person name="Perez Valdespino A."/>
        </authorList>
    </citation>
    <scope>NUCLEOTIDE SEQUENCE [LARGE SCALE GENOMIC DNA]</scope>
    <source>
        <strain evidence="7 8">9.1</strain>
    </source>
</reference>
<comment type="caution">
    <text evidence="7">The sequence shown here is derived from an EMBL/GenBank/DDBJ whole genome shotgun (WGS) entry which is preliminary data.</text>
</comment>
<feature type="domain" description="DNA-binding protein H-NS-like C-terminal" evidence="6">
    <location>
        <begin position="89"/>
        <end position="135"/>
    </location>
</feature>
<dbReference type="Proteomes" id="UP001491613">
    <property type="component" value="Unassembled WGS sequence"/>
</dbReference>
<dbReference type="EMBL" id="JAZDDP010000002">
    <property type="protein sequence ID" value="MEL3918800.1"/>
    <property type="molecule type" value="Genomic_DNA"/>
</dbReference>
<dbReference type="Gene3D" id="1.10.287.1050">
    <property type="entry name" value="H-NS histone-like proteins"/>
    <property type="match status" value="1"/>
</dbReference>
<dbReference type="Pfam" id="PF22470">
    <property type="entry name" value="Histone_HNS_N"/>
    <property type="match status" value="1"/>
</dbReference>
<evidence type="ECO:0000313" key="7">
    <source>
        <dbReference type="EMBL" id="MEL3918800.1"/>
    </source>
</evidence>
<dbReference type="InterPro" id="IPR027454">
    <property type="entry name" value="Histone_HNS_N"/>
</dbReference>